<reference evidence="4" key="1">
    <citation type="submission" date="2022-11" db="EMBL/GenBank/DDBJ databases">
        <authorList>
            <person name="Kikuchi T."/>
        </authorList>
    </citation>
    <scope>NUCLEOTIDE SEQUENCE</scope>
    <source>
        <strain evidence="4">PS1010</strain>
    </source>
</reference>
<comment type="caution">
    <text evidence="4">The sequence shown here is derived from an EMBL/GenBank/DDBJ whole genome shotgun (WGS) entry which is preliminary data.</text>
</comment>
<feature type="region of interest" description="Disordered" evidence="1">
    <location>
        <begin position="980"/>
        <end position="1007"/>
    </location>
</feature>
<keyword evidence="5" id="KW-1185">Reference proteome</keyword>
<dbReference type="Pfam" id="PF09380">
    <property type="entry name" value="FERM_C"/>
    <property type="match status" value="1"/>
</dbReference>
<feature type="region of interest" description="Disordered" evidence="1">
    <location>
        <begin position="249"/>
        <end position="270"/>
    </location>
</feature>
<gene>
    <name evidence="4" type="ORF">CAMP_LOCUS12169</name>
</gene>
<feature type="domain" description="PDZ" evidence="3">
    <location>
        <begin position="1225"/>
        <end position="1307"/>
    </location>
</feature>
<dbReference type="SMART" id="SM00228">
    <property type="entry name" value="PDZ"/>
    <property type="match status" value="3"/>
</dbReference>
<dbReference type="Pfam" id="PF00373">
    <property type="entry name" value="FERM_M"/>
    <property type="match status" value="1"/>
</dbReference>
<feature type="compositionally biased region" description="Polar residues" evidence="1">
    <location>
        <begin position="983"/>
        <end position="997"/>
    </location>
</feature>
<feature type="region of interest" description="Disordered" evidence="1">
    <location>
        <begin position="284"/>
        <end position="319"/>
    </location>
</feature>
<dbReference type="SMART" id="SM01196">
    <property type="entry name" value="FERM_C"/>
    <property type="match status" value="1"/>
</dbReference>
<dbReference type="CDD" id="cd00136">
    <property type="entry name" value="PDZ_canonical"/>
    <property type="match status" value="2"/>
</dbReference>
<dbReference type="SUPFAM" id="SSF54236">
    <property type="entry name" value="Ubiquitin-like"/>
    <property type="match status" value="1"/>
</dbReference>
<dbReference type="InterPro" id="IPR019749">
    <property type="entry name" value="Band_41_domain"/>
</dbReference>
<evidence type="ECO:0000256" key="1">
    <source>
        <dbReference type="SAM" id="MobiDB-lite"/>
    </source>
</evidence>
<evidence type="ECO:0000259" key="2">
    <source>
        <dbReference type="PROSITE" id="PS50057"/>
    </source>
</evidence>
<sequence length="1310" mass="146903">MRFFTWIGEDALTSTSSGNSTQKETSPFGYYDEPPHNIIGTSSQKITDVLENSNHSDRDEEIVKAESPIMFEDTTLGGIGSPLSQSTRFDETYIEEKSIDMNQFEDNFVDFTKKPVISLQPPTPQRNPFDEEDRDEADFGGGTLSGRDPFDDDSGSSAKKSEEMKKKQVFYKKEQVSHRLSSSSEEIIEATIHDDEDEEPAKPIAFFDKAYDADADADFDNSPPLHHYNPINLETGLTPLEEAQRALRANKARHKPSNVSLQNNEERSRQRYSDITIEPVKKARTEVEAEAQDDFVEEEKPKAPRFKKANASSSSRDDDIDSYFETYNKRKEEILEEEKEATPILTADTYDEPMKQVPSAVVANRQEEVERNSPILKRRNSLVPSRISGRNQSTRRSVSGSMRGKRKTRAIPEFYDLTRQQSIRLRAPVSKKKRLSLHRVEDTEVVVELLNGQKIEVACRSDVISRDVFSLIVQNNNINEHVFFGLSFLKDGEHFFIEDHQRIEKFAPAGWKSVSKTGVRVPYVLHLRFKFYPQILDFIKTDITMHELYLQCRRDILEERIQPKRDAAFELAALALQAEFGNRPPPVILDYFDTQHYLPKRFCSFEDPSRLKSMLAELHGHYSGTRISEAKNKYIQICQRHLDFGAHLHRVFRVKPTGSHGASPFDPDTGISLWIGIMPKGIAIYEQKNQDAPNIYMITARQSGIRDLIAEHLWPSTQTLQFDKKRFVIVAVGMANEQIESTFYTDHHSKSSYFVRFAASQHRWMMKMRQWKSTLRHENTIQALPDVIVEGREVPKAPIRQSLEDSPPATPLLDAADQIFSKMPEKSRPTEIPPPTPNIDEGIEVDSQAENFERVSSNINGNDSPPRGMQFDVVLLKDPENGLGLTLVDGNLNGVPGVYVKLVAENGAGMKAGICVGDRLVRVGNESLDGHDRLQTVEFVKKCGSRVPMTIARLDGYVRHQRDVSNEMLAAASAAAARKKSTDSLGVNNKLPGQSRTPPAPRKAANRRQRAVSDFGAIGDALPTLDGDNLINIKAISGLHLDEEDEEKGEYRLPTTSMYAFDRDDDLQRSTKESVKIEAKNELRKYRYARRSNLEIAEEMEEEVVESSEDEGTNHDVSKRVIEVGLERNENGSLGVQIASLNGRVCIKQLTSEPALSHPDIRIGDVLLYVNGIAVEGKAHQEVVAMLRGGGDVVTLGVQRPPPPAYNNEINNKTSTSSTSSSLVSVMLQKKPMGTLGLSLAKRTMSDGIFIRNIAEGSAAASEGTLHVGDRLVSLDGEPVDGLTPSTILEKLKSVQGPVQITITRDNTDR</sequence>
<dbReference type="Pfam" id="PF00595">
    <property type="entry name" value="PDZ"/>
    <property type="match status" value="3"/>
</dbReference>
<evidence type="ECO:0000313" key="5">
    <source>
        <dbReference type="Proteomes" id="UP001152747"/>
    </source>
</evidence>
<dbReference type="CDD" id="cd14473">
    <property type="entry name" value="FERM_B-lobe"/>
    <property type="match status" value="1"/>
</dbReference>
<dbReference type="EMBL" id="CANHGI010000004">
    <property type="protein sequence ID" value="CAI5449532.1"/>
    <property type="molecule type" value="Genomic_DNA"/>
</dbReference>
<dbReference type="CDD" id="cd17101">
    <property type="entry name" value="FERM_F1_PTPN13_like"/>
    <property type="match status" value="1"/>
</dbReference>
<evidence type="ECO:0000259" key="3">
    <source>
        <dbReference type="PROSITE" id="PS50106"/>
    </source>
</evidence>
<accession>A0A9P1N6F0</accession>
<dbReference type="OrthoDB" id="165498at2759"/>
<dbReference type="InterPro" id="IPR018980">
    <property type="entry name" value="FERM_PH-like_C"/>
</dbReference>
<name>A0A9P1N6F0_9PELO</name>
<dbReference type="InterPro" id="IPR000299">
    <property type="entry name" value="FERM_domain"/>
</dbReference>
<dbReference type="Proteomes" id="UP001152747">
    <property type="component" value="Unassembled WGS sequence"/>
</dbReference>
<dbReference type="InterPro" id="IPR019748">
    <property type="entry name" value="FERM_central"/>
</dbReference>
<feature type="compositionally biased region" description="Acidic residues" evidence="1">
    <location>
        <begin position="288"/>
        <end position="297"/>
    </location>
</feature>
<dbReference type="SMART" id="SM00295">
    <property type="entry name" value="B41"/>
    <property type="match status" value="1"/>
</dbReference>
<evidence type="ECO:0000313" key="4">
    <source>
        <dbReference type="EMBL" id="CAI5449532.1"/>
    </source>
</evidence>
<dbReference type="SUPFAM" id="SSF50156">
    <property type="entry name" value="PDZ domain-like"/>
    <property type="match status" value="3"/>
</dbReference>
<dbReference type="SUPFAM" id="SSF47031">
    <property type="entry name" value="Second domain of FERM"/>
    <property type="match status" value="1"/>
</dbReference>
<feature type="compositionally biased region" description="Polar residues" evidence="1">
    <location>
        <begin position="14"/>
        <end position="25"/>
    </location>
</feature>
<dbReference type="PROSITE" id="PS50057">
    <property type="entry name" value="FERM_3"/>
    <property type="match status" value="1"/>
</dbReference>
<dbReference type="Pfam" id="PF09379">
    <property type="entry name" value="FERM_N"/>
    <property type="match status" value="1"/>
</dbReference>
<organism evidence="4 5">
    <name type="scientific">Caenorhabditis angaria</name>
    <dbReference type="NCBI Taxonomy" id="860376"/>
    <lineage>
        <taxon>Eukaryota</taxon>
        <taxon>Metazoa</taxon>
        <taxon>Ecdysozoa</taxon>
        <taxon>Nematoda</taxon>
        <taxon>Chromadorea</taxon>
        <taxon>Rhabditida</taxon>
        <taxon>Rhabditina</taxon>
        <taxon>Rhabditomorpha</taxon>
        <taxon>Rhabditoidea</taxon>
        <taxon>Rhabditidae</taxon>
        <taxon>Peloderinae</taxon>
        <taxon>Caenorhabditis</taxon>
    </lineage>
</organism>
<dbReference type="InterPro" id="IPR029071">
    <property type="entry name" value="Ubiquitin-like_domsf"/>
</dbReference>
<dbReference type="InterPro" id="IPR011993">
    <property type="entry name" value="PH-like_dom_sf"/>
</dbReference>
<feature type="domain" description="PDZ" evidence="3">
    <location>
        <begin position="872"/>
        <end position="955"/>
    </location>
</feature>
<dbReference type="InterPro" id="IPR018979">
    <property type="entry name" value="FERM_N"/>
</dbReference>
<feature type="domain" description="PDZ" evidence="3">
    <location>
        <begin position="1123"/>
        <end position="1202"/>
    </location>
</feature>
<dbReference type="InterPro" id="IPR036034">
    <property type="entry name" value="PDZ_sf"/>
</dbReference>
<dbReference type="PANTHER" id="PTHR46900:SF2">
    <property type="entry name" value="TYROSINE-PROTEIN PHOSPHATASE NON-RECEPTOR TYPE 13"/>
    <property type="match status" value="1"/>
</dbReference>
<dbReference type="InterPro" id="IPR014352">
    <property type="entry name" value="FERM/acyl-CoA-bd_prot_sf"/>
</dbReference>
<dbReference type="InterPro" id="IPR052074">
    <property type="entry name" value="NonRcpt_TyrProt_Phosphatase"/>
</dbReference>
<feature type="region of interest" description="Disordered" evidence="1">
    <location>
        <begin position="117"/>
        <end position="185"/>
    </location>
</feature>
<dbReference type="PANTHER" id="PTHR46900">
    <property type="entry name" value="TYROSINE-PROTEIN PHOSPHATASE NON-RECEPTOR TYPE 13"/>
    <property type="match status" value="1"/>
</dbReference>
<dbReference type="Gene3D" id="2.30.42.10">
    <property type="match status" value="3"/>
</dbReference>
<dbReference type="InterPro" id="IPR035963">
    <property type="entry name" value="FERM_2"/>
</dbReference>
<feature type="domain" description="FERM" evidence="2">
    <location>
        <begin position="443"/>
        <end position="769"/>
    </location>
</feature>
<dbReference type="PROSITE" id="PS50106">
    <property type="entry name" value="PDZ"/>
    <property type="match status" value="3"/>
</dbReference>
<dbReference type="Gene3D" id="3.10.20.90">
    <property type="entry name" value="Phosphatidylinositol 3-kinase Catalytic Subunit, Chain A, domain 1"/>
    <property type="match status" value="1"/>
</dbReference>
<feature type="region of interest" description="Disordered" evidence="1">
    <location>
        <begin position="14"/>
        <end position="33"/>
    </location>
</feature>
<protein>
    <submittedName>
        <fullName evidence="4">Uncharacterized protein</fullName>
    </submittedName>
</protein>
<proteinExistence type="predicted"/>
<dbReference type="Gene3D" id="1.20.80.10">
    <property type="match status" value="1"/>
</dbReference>
<feature type="compositionally biased region" description="Basic and acidic residues" evidence="1">
    <location>
        <begin position="159"/>
        <end position="177"/>
    </location>
</feature>
<dbReference type="SUPFAM" id="SSF50729">
    <property type="entry name" value="PH domain-like"/>
    <property type="match status" value="1"/>
</dbReference>
<dbReference type="Gene3D" id="2.30.29.30">
    <property type="entry name" value="Pleckstrin-homology domain (PH domain)/Phosphotyrosine-binding domain (PTB)"/>
    <property type="match status" value="1"/>
</dbReference>
<dbReference type="InterPro" id="IPR001478">
    <property type="entry name" value="PDZ"/>
</dbReference>